<dbReference type="Pfam" id="PF05703">
    <property type="entry name" value="Auxin_canalis"/>
    <property type="match status" value="1"/>
</dbReference>
<dbReference type="OrthoDB" id="1897931at2759"/>
<feature type="domain" description="VAN3-binding protein-like auxin canalisation" evidence="1">
    <location>
        <begin position="96"/>
        <end position="264"/>
    </location>
</feature>
<proteinExistence type="predicted"/>
<gene>
    <name evidence="3" type="ORF">FCM35_KLT14501</name>
</gene>
<evidence type="ECO:0000313" key="3">
    <source>
        <dbReference type="EMBL" id="KAF3321248.1"/>
    </source>
</evidence>
<dbReference type="GO" id="GO:0010087">
    <property type="term" value="P:phloem or xylem histogenesis"/>
    <property type="evidence" value="ECO:0007669"/>
    <property type="project" value="TreeGrafter"/>
</dbReference>
<dbReference type="EMBL" id="SWLB01000027">
    <property type="protein sequence ID" value="KAF3321248.1"/>
    <property type="molecule type" value="Genomic_DNA"/>
</dbReference>
<dbReference type="SUPFAM" id="SSF50729">
    <property type="entry name" value="PH domain-like"/>
    <property type="match status" value="1"/>
</dbReference>
<dbReference type="PANTHER" id="PTHR31351">
    <property type="entry name" value="EXPRESSED PROTEIN"/>
    <property type="match status" value="1"/>
</dbReference>
<dbReference type="InterPro" id="IPR008546">
    <property type="entry name" value="VAN3-bd-like_auxin_canal"/>
</dbReference>
<protein>
    <submittedName>
        <fullName evidence="3">VAN3-binding protein</fullName>
    </submittedName>
</protein>
<evidence type="ECO:0000259" key="1">
    <source>
        <dbReference type="Pfam" id="PF05703"/>
    </source>
</evidence>
<keyword evidence="4" id="KW-1185">Reference proteome</keyword>
<dbReference type="Pfam" id="PF08458">
    <property type="entry name" value="PH_2"/>
    <property type="match status" value="1"/>
</dbReference>
<reference evidence="3" key="1">
    <citation type="submission" date="2020-01" db="EMBL/GenBank/DDBJ databases">
        <title>Genome sequence of Kobresia littledalei, the first chromosome-level genome in the family Cyperaceae.</title>
        <authorList>
            <person name="Qu G."/>
        </authorList>
    </citation>
    <scope>NUCLEOTIDE SEQUENCE</scope>
    <source>
        <strain evidence="3">C.B.Clarke</strain>
        <tissue evidence="3">Leaf</tissue>
    </source>
</reference>
<organism evidence="3 4">
    <name type="scientific">Carex littledalei</name>
    <dbReference type="NCBI Taxonomy" id="544730"/>
    <lineage>
        <taxon>Eukaryota</taxon>
        <taxon>Viridiplantae</taxon>
        <taxon>Streptophyta</taxon>
        <taxon>Embryophyta</taxon>
        <taxon>Tracheophyta</taxon>
        <taxon>Spermatophyta</taxon>
        <taxon>Magnoliopsida</taxon>
        <taxon>Liliopsida</taxon>
        <taxon>Poales</taxon>
        <taxon>Cyperaceae</taxon>
        <taxon>Cyperoideae</taxon>
        <taxon>Cariceae</taxon>
        <taxon>Carex</taxon>
        <taxon>Carex subgen. Euthyceras</taxon>
    </lineage>
</organism>
<dbReference type="Proteomes" id="UP000623129">
    <property type="component" value="Unassembled WGS sequence"/>
</dbReference>
<comment type="caution">
    <text evidence="3">The sequence shown here is derived from an EMBL/GenBank/DDBJ whole genome shotgun (WGS) entry which is preliminary data.</text>
</comment>
<evidence type="ECO:0000259" key="2">
    <source>
        <dbReference type="Pfam" id="PF08458"/>
    </source>
</evidence>
<dbReference type="InterPro" id="IPR013666">
    <property type="entry name" value="PH_pln"/>
</dbReference>
<dbReference type="PANTHER" id="PTHR31351:SF24">
    <property type="entry name" value="VAN3-BINDING PROTEIN-LIKE"/>
    <property type="match status" value="1"/>
</dbReference>
<dbReference type="GO" id="GO:0010305">
    <property type="term" value="P:leaf vascular tissue pattern formation"/>
    <property type="evidence" value="ECO:0007669"/>
    <property type="project" value="TreeGrafter"/>
</dbReference>
<feature type="domain" description="Pleckstrin-like plant" evidence="2">
    <location>
        <begin position="278"/>
        <end position="381"/>
    </location>
</feature>
<name>A0A833QJR9_9POAL</name>
<sequence length="398" mass="44115">MEKGFFLKAKKRRDDMLIAGDDWYREEDEESGMVPVIPPPQTPMEPMEYLSRSWSVSASEISKALLAGGRKRNFVVERLPELIIPETLVFAASNPCNYQKRMDGSKNGTVAHHPPILKWFQQREQARAKEKAKEKARAERAQVHAAVSVAKVATAIAAVAAGSKTEYNSKRFGAKVENENTKMGVAMASATELLASHCIEIAEMAGADRDYVASAVKSAVDVKTPGDLMTLTAAAATALRGAAAFKQRVNRENRNNAAVIPFEKVSCSSPDIWCKEGELLKRTRKGALHLKRVSIYINKKSQQVVLKLKSKHIGGALSKNKKSVVYGVYNEMPPWVEYERDAKEETNSFGLRTAQGLVQFECENSFTKQQWVDGVQNLLRQADDANQIEKSLEALKLS</sequence>
<evidence type="ECO:0000313" key="4">
    <source>
        <dbReference type="Proteomes" id="UP000623129"/>
    </source>
</evidence>
<accession>A0A833QJR9</accession>
<dbReference type="GO" id="GO:0009734">
    <property type="term" value="P:auxin-activated signaling pathway"/>
    <property type="evidence" value="ECO:0007669"/>
    <property type="project" value="TreeGrafter"/>
</dbReference>
<dbReference type="InterPro" id="IPR040269">
    <property type="entry name" value="VAB"/>
</dbReference>
<dbReference type="AlphaFoldDB" id="A0A833QJR9"/>